<feature type="transmembrane region" description="Helical" evidence="1">
    <location>
        <begin position="938"/>
        <end position="956"/>
    </location>
</feature>
<keyword evidence="1" id="KW-0472">Membrane</keyword>
<feature type="chain" id="PRO_5040230076" description="Ionotropic receptor" evidence="2">
    <location>
        <begin position="18"/>
        <end position="1203"/>
    </location>
</feature>
<name>A0A9N9RZG8_9DIPT</name>
<dbReference type="AlphaFoldDB" id="A0A9N9RZG8"/>
<sequence>MFIKLVIFLILVKVIYLNSDVQFTTSSTSKIRIEEDDSSKWNGLSKRLVQLMTNSDRKRKYEIDATIFLAETTTKSYAGFYQAIMRHSDIKITFNMFILRADLKKIQMQRTFQDFLIILLSENVINYVNFINIVFNPIFEDKSLKIFIILSYNRSFKNAIDVWNALIIKKYYNLYVLLHEKSGKFKVCRTGLTNVGNSQIQFLLRQTHGHKFLMIKDDIKRNELDLIKIIFFDFYPLSYVDNEVIIGTDGRLIQEFSKKLKTPYKVMNDHKLKPTTMQVFHDLETTGDISLYTQINIVTPNIQFIPLNQMHGLCLLTPRNIPVSSHEHFEFPVDCASIILTLLSALSVIICWKLISSDMSLMSIAFATFELALNFGSSSINKLSLSESILVYCFIFSSFFLITLYESTSISFEFNDMIWRSAHSFEELNASNNKFYSYFDEKIVEQSNLPKIRRDLIINYIDVFDTFKMNLPDDLDMNLVYTLHCDVVDYFMKSPRNYRNGRQLFDKISVTQFIKTYNVKSGYFYIDEFKKLVSNLMESGIYDFWKNNDSTELTDDNKIDLQSDHLLLALAEIIVPISILVIIVSLLLANINLNVSTTKDQKPATNVAKIPSKLPQIRDESDKWQKLSKHLVQMMVGADKGRIDVTILLAGSARSTYAELYKTIERHNEIKLVTTTFAMGKDLSAVKLRDAYKDYFIILIDEYTIFAKFINDYFSLIFVNKSIKIFVILRFNRSTRNAVDVWSALRLQKYYNVYVLLHQSSGTFDAFRTALRKVGHMQVDITLLKAEENKFLMMKDIIKGDVMSKLRIVFFNSYPVSYENNGVIIGADGNLIQEFSKQLGTSYQIINKDKSRPTSEKIFYYLESDGDISLYTQLNILRPNVQSIYLNQMDGLCLLTPRNIPIAVRGGFAIPIDSVSILMTFISTVSVIVCWKLITIDLSLTSIVFATFELVLNLGSSSADKLTLRENILVYSFIVSSFFLVNMYESTTISYKFGDTTWRSAESIEELNDRNTKFHSYYNEKVVEQSRLPIIRPDLILSFIDVSNNLNLNIPKDLDANLVYILNCDFAEHFTMSSRNYHNGRQLFDKMTITQTYKTYNVNSGYFFIDKFKAFFEKLMESGIYDFWKSINSVDQERHKIGCGQNESELTEYADMIVPASLLGIGCLIELNIKIETQLRNQNCTSGSKNTSSAEKTNLIMQMHSIK</sequence>
<accession>A0A9N9RZG8</accession>
<keyword evidence="1" id="KW-0812">Transmembrane</keyword>
<gene>
    <name evidence="3" type="ORF">CHIRRI_LOCUS9619</name>
</gene>
<feature type="transmembrane region" description="Helical" evidence="1">
    <location>
        <begin position="908"/>
        <end position="931"/>
    </location>
</feature>
<keyword evidence="1" id="KW-1133">Transmembrane helix</keyword>
<evidence type="ECO:0000313" key="4">
    <source>
        <dbReference type="Proteomes" id="UP001153620"/>
    </source>
</evidence>
<keyword evidence="4" id="KW-1185">Reference proteome</keyword>
<evidence type="ECO:0000256" key="2">
    <source>
        <dbReference type="SAM" id="SignalP"/>
    </source>
</evidence>
<evidence type="ECO:0008006" key="5">
    <source>
        <dbReference type="Google" id="ProtNLM"/>
    </source>
</evidence>
<proteinExistence type="predicted"/>
<protein>
    <recommendedName>
        <fullName evidence="5">Ionotropic receptor</fullName>
    </recommendedName>
</protein>
<dbReference type="OrthoDB" id="7799987at2759"/>
<evidence type="ECO:0000256" key="1">
    <source>
        <dbReference type="SAM" id="Phobius"/>
    </source>
</evidence>
<evidence type="ECO:0000313" key="3">
    <source>
        <dbReference type="EMBL" id="CAG9806765.1"/>
    </source>
</evidence>
<feature type="transmembrane region" description="Helical" evidence="1">
    <location>
        <begin position="566"/>
        <end position="589"/>
    </location>
</feature>
<feature type="signal peptide" evidence="2">
    <location>
        <begin position="1"/>
        <end position="17"/>
    </location>
</feature>
<dbReference type="EMBL" id="OU895879">
    <property type="protein sequence ID" value="CAG9806765.1"/>
    <property type="molecule type" value="Genomic_DNA"/>
</dbReference>
<dbReference type="Proteomes" id="UP001153620">
    <property type="component" value="Chromosome 3"/>
</dbReference>
<organism evidence="3 4">
    <name type="scientific">Chironomus riparius</name>
    <dbReference type="NCBI Taxonomy" id="315576"/>
    <lineage>
        <taxon>Eukaryota</taxon>
        <taxon>Metazoa</taxon>
        <taxon>Ecdysozoa</taxon>
        <taxon>Arthropoda</taxon>
        <taxon>Hexapoda</taxon>
        <taxon>Insecta</taxon>
        <taxon>Pterygota</taxon>
        <taxon>Neoptera</taxon>
        <taxon>Endopterygota</taxon>
        <taxon>Diptera</taxon>
        <taxon>Nematocera</taxon>
        <taxon>Chironomoidea</taxon>
        <taxon>Chironomidae</taxon>
        <taxon>Chironominae</taxon>
        <taxon>Chironomus</taxon>
    </lineage>
</organism>
<feature type="transmembrane region" description="Helical" evidence="1">
    <location>
        <begin position="968"/>
        <end position="984"/>
    </location>
</feature>
<reference evidence="3" key="2">
    <citation type="submission" date="2022-10" db="EMBL/GenBank/DDBJ databases">
        <authorList>
            <consortium name="ENA_rothamsted_submissions"/>
            <consortium name="culmorum"/>
            <person name="King R."/>
        </authorList>
    </citation>
    <scope>NUCLEOTIDE SEQUENCE</scope>
</reference>
<reference evidence="3" key="1">
    <citation type="submission" date="2022-01" db="EMBL/GenBank/DDBJ databases">
        <authorList>
            <person name="King R."/>
        </authorList>
    </citation>
    <scope>NUCLEOTIDE SEQUENCE</scope>
</reference>
<keyword evidence="2" id="KW-0732">Signal</keyword>